<sequence>MEEQTVALNSSTDASLTHSRKSPSTLNTFQEPFLNFDPKSELSFEEKSAIYCSLVALVETDYPFDNALQDRVVMFLKSLGPEWEEYELIAKLIRDLVPSSAGSPSGFVNSILTLLSSPHSTVVAAALFFLYQTTRAASSAIREGLVESDIVSKVLVTVQPQTLPIAGNEKIIAPLLIIIAYCVDLASLSSLVDLDLTTPADRYNHREMVFQKVVLPSSQLMTFLISDRYLLSGKLLYSFMDLLAIFIDIGPLHRPTLEFVLASPIVMACLSCLSFGEGDFDLWVLFGNLNQSRQECEDECPEVVQFGKRMMQALISEGFEDTLEQILMHNKGGNYGFDIVRISCSIAQKLGSNVEFTEWSHLK</sequence>
<proteinExistence type="predicted"/>
<evidence type="ECO:0000256" key="1">
    <source>
        <dbReference type="SAM" id="MobiDB-lite"/>
    </source>
</evidence>
<dbReference type="EMBL" id="JARBJD010000043">
    <property type="protein sequence ID" value="KAK2957788.1"/>
    <property type="molecule type" value="Genomic_DNA"/>
</dbReference>
<reference evidence="2 3" key="1">
    <citation type="journal article" date="2022" name="bioRxiv">
        <title>Genomics of Preaxostyla Flagellates Illuminates Evolutionary Transitions and the Path Towards Mitochondrial Loss.</title>
        <authorList>
            <person name="Novak L.V.F."/>
            <person name="Treitli S.C."/>
            <person name="Pyrih J."/>
            <person name="Halakuc P."/>
            <person name="Pipaliya S.V."/>
            <person name="Vacek V."/>
            <person name="Brzon O."/>
            <person name="Soukal P."/>
            <person name="Eme L."/>
            <person name="Dacks J.B."/>
            <person name="Karnkowska A."/>
            <person name="Elias M."/>
            <person name="Hampl V."/>
        </authorList>
    </citation>
    <scope>NUCLEOTIDE SEQUENCE [LARGE SCALE GENOMIC DNA]</scope>
    <source>
        <strain evidence="2">NAU3</strain>
        <tissue evidence="2">Gut</tissue>
    </source>
</reference>
<accession>A0ABQ9Y264</accession>
<gene>
    <name evidence="2" type="ORF">BLNAU_7222</name>
</gene>
<feature type="region of interest" description="Disordered" evidence="1">
    <location>
        <begin position="1"/>
        <end position="24"/>
    </location>
</feature>
<evidence type="ECO:0000313" key="3">
    <source>
        <dbReference type="Proteomes" id="UP001281761"/>
    </source>
</evidence>
<keyword evidence="3" id="KW-1185">Reference proteome</keyword>
<protein>
    <submittedName>
        <fullName evidence="2">Uncharacterized protein</fullName>
    </submittedName>
</protein>
<name>A0ABQ9Y264_9EUKA</name>
<dbReference type="InterPro" id="IPR016024">
    <property type="entry name" value="ARM-type_fold"/>
</dbReference>
<dbReference type="Proteomes" id="UP001281761">
    <property type="component" value="Unassembled WGS sequence"/>
</dbReference>
<organism evidence="2 3">
    <name type="scientific">Blattamonas nauphoetae</name>
    <dbReference type="NCBI Taxonomy" id="2049346"/>
    <lineage>
        <taxon>Eukaryota</taxon>
        <taxon>Metamonada</taxon>
        <taxon>Preaxostyla</taxon>
        <taxon>Oxymonadida</taxon>
        <taxon>Blattamonas</taxon>
    </lineage>
</organism>
<dbReference type="SUPFAM" id="SSF48371">
    <property type="entry name" value="ARM repeat"/>
    <property type="match status" value="1"/>
</dbReference>
<evidence type="ECO:0000313" key="2">
    <source>
        <dbReference type="EMBL" id="KAK2957788.1"/>
    </source>
</evidence>
<comment type="caution">
    <text evidence="2">The sequence shown here is derived from an EMBL/GenBank/DDBJ whole genome shotgun (WGS) entry which is preliminary data.</text>
</comment>